<keyword evidence="1" id="KW-0472">Membrane</keyword>
<accession>A0AAX4I9P2</accession>
<evidence type="ECO:0000313" key="3">
    <source>
        <dbReference type="Proteomes" id="UP001322277"/>
    </source>
</evidence>
<sequence length="155" mass="17161">MWAVASREWRRDDQGNWHGVTRYLAACRPNRCLVNHQPCPTCGGFTRVDHTTVAGIAAAGSGALEGLGWRARVDRYMRARLAKNARRHSGECDGQAKRRCLLISRWVSLGGLVPIICVLGAGASPEFVESSGFFYWAVPCHLIELREFANFDGTL</sequence>
<evidence type="ECO:0000313" key="2">
    <source>
        <dbReference type="EMBL" id="WQF79906.1"/>
    </source>
</evidence>
<dbReference type="AlphaFoldDB" id="A0AAX4I9P2"/>
<evidence type="ECO:0000256" key="1">
    <source>
        <dbReference type="SAM" id="Phobius"/>
    </source>
</evidence>
<dbReference type="EMBL" id="CP137307">
    <property type="protein sequence ID" value="WQF79906.1"/>
    <property type="molecule type" value="Genomic_DNA"/>
</dbReference>
<reference evidence="3" key="1">
    <citation type="journal article" date="2023" name="bioRxiv">
        <title>Complete genome of the Medicago anthracnose fungus, Colletotrichum destructivum, reveals a mini-chromosome-like region within a core chromosome.</title>
        <authorList>
            <person name="Lapalu N."/>
            <person name="Simon A."/>
            <person name="Lu A."/>
            <person name="Plaumann P.-L."/>
            <person name="Amselem J."/>
            <person name="Pigne S."/>
            <person name="Auger A."/>
            <person name="Koch C."/>
            <person name="Dallery J.-F."/>
            <person name="O'Connell R.J."/>
        </authorList>
    </citation>
    <scope>NUCLEOTIDE SEQUENCE [LARGE SCALE GENOMIC DNA]</scope>
    <source>
        <strain evidence="3">CBS 520.97</strain>
    </source>
</reference>
<dbReference type="RefSeq" id="XP_062777130.1">
    <property type="nucleotide sequence ID" value="XM_062921079.1"/>
</dbReference>
<feature type="transmembrane region" description="Helical" evidence="1">
    <location>
        <begin position="106"/>
        <end position="124"/>
    </location>
</feature>
<name>A0AAX4I9P2_9PEZI</name>
<organism evidence="2 3">
    <name type="scientific">Colletotrichum destructivum</name>
    <dbReference type="NCBI Taxonomy" id="34406"/>
    <lineage>
        <taxon>Eukaryota</taxon>
        <taxon>Fungi</taxon>
        <taxon>Dikarya</taxon>
        <taxon>Ascomycota</taxon>
        <taxon>Pezizomycotina</taxon>
        <taxon>Sordariomycetes</taxon>
        <taxon>Hypocreomycetidae</taxon>
        <taxon>Glomerellales</taxon>
        <taxon>Glomerellaceae</taxon>
        <taxon>Colletotrichum</taxon>
        <taxon>Colletotrichum destructivum species complex</taxon>
    </lineage>
</organism>
<dbReference type="Proteomes" id="UP001322277">
    <property type="component" value="Chromosome 3"/>
</dbReference>
<keyword evidence="1" id="KW-0812">Transmembrane</keyword>
<proteinExistence type="predicted"/>
<dbReference type="GeneID" id="87941423"/>
<keyword evidence="1" id="KW-1133">Transmembrane helix</keyword>
<protein>
    <submittedName>
        <fullName evidence="2">Uncharacterized protein</fullName>
    </submittedName>
</protein>
<keyword evidence="3" id="KW-1185">Reference proteome</keyword>
<dbReference type="KEGG" id="cdet:87941423"/>
<gene>
    <name evidence="2" type="ORF">CDEST_04920</name>
</gene>